<dbReference type="Pfam" id="PF00498">
    <property type="entry name" value="FHA"/>
    <property type="match status" value="1"/>
</dbReference>
<feature type="region of interest" description="Disordered" evidence="2">
    <location>
        <begin position="38"/>
        <end position="61"/>
    </location>
</feature>
<name>A0A8J2TZJ1_9MICO</name>
<gene>
    <name evidence="5" type="ORF">GCM10011333_23580</name>
</gene>
<protein>
    <submittedName>
        <fullName evidence="5">FHA domain-containing protein</fullName>
    </submittedName>
</protein>
<evidence type="ECO:0000256" key="3">
    <source>
        <dbReference type="SAM" id="Phobius"/>
    </source>
</evidence>
<feature type="transmembrane region" description="Helical" evidence="3">
    <location>
        <begin position="6"/>
        <end position="28"/>
    </location>
</feature>
<evidence type="ECO:0000256" key="2">
    <source>
        <dbReference type="SAM" id="MobiDB-lite"/>
    </source>
</evidence>
<dbReference type="PANTHER" id="PTHR23308">
    <property type="entry name" value="NUCLEAR INHIBITOR OF PROTEIN PHOSPHATASE-1"/>
    <property type="match status" value="1"/>
</dbReference>
<dbReference type="AlphaFoldDB" id="A0A8J2TZJ1"/>
<dbReference type="Proteomes" id="UP000616114">
    <property type="component" value="Unassembled WGS sequence"/>
</dbReference>
<organism evidence="5 6">
    <name type="scientific">Sediminivirga luteola</name>
    <dbReference type="NCBI Taxonomy" id="1774748"/>
    <lineage>
        <taxon>Bacteria</taxon>
        <taxon>Bacillati</taxon>
        <taxon>Actinomycetota</taxon>
        <taxon>Actinomycetes</taxon>
        <taxon>Micrococcales</taxon>
        <taxon>Brevibacteriaceae</taxon>
        <taxon>Sediminivirga</taxon>
    </lineage>
</organism>
<proteinExistence type="predicted"/>
<evidence type="ECO:0000256" key="1">
    <source>
        <dbReference type="ARBA" id="ARBA00022553"/>
    </source>
</evidence>
<sequence>MSELTIAALRLGLFVLMWIFVFAVAAVLRRDLFGARAQTGRRATRPAKPMPQPSYEAGPIPRPEEIAATPRHLRVVQGSLAGTTVPLSGTPITIGRSHSSTLVLSDDFASGRHARIVPGEGGWWIEDAGSTNGTLVDGERITAPVRLRVGTRITIGHTVMELAP</sequence>
<feature type="domain" description="FHA" evidence="4">
    <location>
        <begin position="92"/>
        <end position="141"/>
    </location>
</feature>
<keyword evidence="3" id="KW-1133">Transmembrane helix</keyword>
<dbReference type="SUPFAM" id="SSF49879">
    <property type="entry name" value="SMAD/FHA domain"/>
    <property type="match status" value="1"/>
</dbReference>
<reference evidence="5" key="2">
    <citation type="submission" date="2020-09" db="EMBL/GenBank/DDBJ databases">
        <authorList>
            <person name="Sun Q."/>
            <person name="Zhou Y."/>
        </authorList>
    </citation>
    <scope>NUCLEOTIDE SEQUENCE</scope>
    <source>
        <strain evidence="5">CGMCC 1.12785</strain>
    </source>
</reference>
<dbReference type="Gene3D" id="2.60.200.20">
    <property type="match status" value="1"/>
</dbReference>
<dbReference type="InterPro" id="IPR008984">
    <property type="entry name" value="SMAD_FHA_dom_sf"/>
</dbReference>
<evidence type="ECO:0000313" key="5">
    <source>
        <dbReference type="EMBL" id="GGA19753.1"/>
    </source>
</evidence>
<reference evidence="5" key="1">
    <citation type="journal article" date="2014" name="Int. J. Syst. Evol. Microbiol.">
        <title>Complete genome sequence of Corynebacterium casei LMG S-19264T (=DSM 44701T), isolated from a smear-ripened cheese.</title>
        <authorList>
            <consortium name="US DOE Joint Genome Institute (JGI-PGF)"/>
            <person name="Walter F."/>
            <person name="Albersmeier A."/>
            <person name="Kalinowski J."/>
            <person name="Ruckert C."/>
        </authorList>
    </citation>
    <scope>NUCLEOTIDE SEQUENCE</scope>
    <source>
        <strain evidence="5">CGMCC 1.12785</strain>
    </source>
</reference>
<dbReference type="PROSITE" id="PS50006">
    <property type="entry name" value="FHA_DOMAIN"/>
    <property type="match status" value="1"/>
</dbReference>
<comment type="caution">
    <text evidence="5">The sequence shown here is derived from an EMBL/GenBank/DDBJ whole genome shotgun (WGS) entry which is preliminary data.</text>
</comment>
<dbReference type="SMART" id="SM00240">
    <property type="entry name" value="FHA"/>
    <property type="match status" value="1"/>
</dbReference>
<keyword evidence="6" id="KW-1185">Reference proteome</keyword>
<dbReference type="InterPro" id="IPR050923">
    <property type="entry name" value="Cell_Proc_Reg/RNA_Proc"/>
</dbReference>
<evidence type="ECO:0000313" key="6">
    <source>
        <dbReference type="Proteomes" id="UP000616114"/>
    </source>
</evidence>
<dbReference type="EMBL" id="BMFY01000010">
    <property type="protein sequence ID" value="GGA19753.1"/>
    <property type="molecule type" value="Genomic_DNA"/>
</dbReference>
<accession>A0A8J2TZJ1</accession>
<keyword evidence="1" id="KW-0597">Phosphoprotein</keyword>
<evidence type="ECO:0000259" key="4">
    <source>
        <dbReference type="PROSITE" id="PS50006"/>
    </source>
</evidence>
<dbReference type="RefSeq" id="WP_188551097.1">
    <property type="nucleotide sequence ID" value="NZ_BMFY01000010.1"/>
</dbReference>
<dbReference type="InterPro" id="IPR000253">
    <property type="entry name" value="FHA_dom"/>
</dbReference>
<keyword evidence="3" id="KW-0812">Transmembrane</keyword>
<keyword evidence="3" id="KW-0472">Membrane</keyword>